<reference evidence="2 3" key="1">
    <citation type="submission" date="2016-07" db="EMBL/GenBank/DDBJ databases">
        <title>Pervasive Adenine N6-methylation of Active Genes in Fungi.</title>
        <authorList>
            <consortium name="DOE Joint Genome Institute"/>
            <person name="Mondo S.J."/>
            <person name="Dannebaum R.O."/>
            <person name="Kuo R.C."/>
            <person name="Labutti K."/>
            <person name="Haridas S."/>
            <person name="Kuo A."/>
            <person name="Salamov A."/>
            <person name="Ahrendt S.R."/>
            <person name="Lipzen A."/>
            <person name="Sullivan W."/>
            <person name="Andreopoulos W.B."/>
            <person name="Clum A."/>
            <person name="Lindquist E."/>
            <person name="Daum C."/>
            <person name="Ramamoorthy G.K."/>
            <person name="Gryganskyi A."/>
            <person name="Culley D."/>
            <person name="Magnuson J.K."/>
            <person name="James T.Y."/>
            <person name="O'Malley M.A."/>
            <person name="Stajich J.E."/>
            <person name="Spatafora J.W."/>
            <person name="Visel A."/>
            <person name="Grigoriev I.V."/>
        </authorList>
    </citation>
    <scope>NUCLEOTIDE SEQUENCE [LARGE SCALE GENOMIC DNA]</scope>
    <source>
        <strain evidence="2 3">PL171</strain>
    </source>
</reference>
<proteinExistence type="predicted"/>
<gene>
    <name evidence="2" type="ORF">BCR44DRAFT_1215063</name>
</gene>
<feature type="region of interest" description="Disordered" evidence="1">
    <location>
        <begin position="33"/>
        <end position="73"/>
    </location>
</feature>
<name>A0A1Y2HYS8_9FUNG</name>
<organism evidence="2 3">
    <name type="scientific">Catenaria anguillulae PL171</name>
    <dbReference type="NCBI Taxonomy" id="765915"/>
    <lineage>
        <taxon>Eukaryota</taxon>
        <taxon>Fungi</taxon>
        <taxon>Fungi incertae sedis</taxon>
        <taxon>Blastocladiomycota</taxon>
        <taxon>Blastocladiomycetes</taxon>
        <taxon>Blastocladiales</taxon>
        <taxon>Catenariaceae</taxon>
        <taxon>Catenaria</taxon>
    </lineage>
</organism>
<accession>A0A1Y2HYS8</accession>
<sequence length="73" mass="8434">MRADCPLQNQTSKRRRRCGQREINTYGLMRKTAAGVKAAETSRRSPRVETLRETRQRQAEGRGKMENVESVKL</sequence>
<dbReference type="EMBL" id="MCFL01000004">
    <property type="protein sequence ID" value="ORZ39758.1"/>
    <property type="molecule type" value="Genomic_DNA"/>
</dbReference>
<dbReference type="Proteomes" id="UP000193411">
    <property type="component" value="Unassembled WGS sequence"/>
</dbReference>
<evidence type="ECO:0000313" key="3">
    <source>
        <dbReference type="Proteomes" id="UP000193411"/>
    </source>
</evidence>
<feature type="compositionally biased region" description="Basic and acidic residues" evidence="1">
    <location>
        <begin position="40"/>
        <end position="73"/>
    </location>
</feature>
<protein>
    <submittedName>
        <fullName evidence="2">Uncharacterized protein</fullName>
    </submittedName>
</protein>
<keyword evidence="3" id="KW-1185">Reference proteome</keyword>
<dbReference type="AlphaFoldDB" id="A0A1Y2HYS8"/>
<evidence type="ECO:0000256" key="1">
    <source>
        <dbReference type="SAM" id="MobiDB-lite"/>
    </source>
</evidence>
<comment type="caution">
    <text evidence="2">The sequence shown here is derived from an EMBL/GenBank/DDBJ whole genome shotgun (WGS) entry which is preliminary data.</text>
</comment>
<evidence type="ECO:0000313" key="2">
    <source>
        <dbReference type="EMBL" id="ORZ39758.1"/>
    </source>
</evidence>